<dbReference type="HOGENOM" id="CLU_1222563_0_0_2"/>
<keyword evidence="1" id="KW-0812">Transmembrane</keyword>
<dbReference type="RefSeq" id="WP_148700558.1">
    <property type="nucleotide sequence ID" value="NZ_CP007174.1"/>
</dbReference>
<keyword evidence="3" id="KW-1185">Reference proteome</keyword>
<accession>A0A075MRS2</accession>
<dbReference type="GeneID" id="41597567"/>
<keyword evidence="1" id="KW-0472">Membrane</keyword>
<evidence type="ECO:0000313" key="3">
    <source>
        <dbReference type="Proteomes" id="UP000028194"/>
    </source>
</evidence>
<dbReference type="KEGG" id="nev:NTE_01802"/>
<gene>
    <name evidence="2" type="ORF">NTE_01802</name>
</gene>
<dbReference type="STRING" id="1459636.NTE_01802"/>
<feature type="transmembrane region" description="Helical" evidence="1">
    <location>
        <begin position="204"/>
        <end position="222"/>
    </location>
</feature>
<evidence type="ECO:0000313" key="2">
    <source>
        <dbReference type="EMBL" id="AIF83863.1"/>
    </source>
</evidence>
<reference evidence="2 3" key="1">
    <citation type="journal article" date="2014" name="PLoS ONE">
        <title>Genome Sequence of Candidatus Nitrososphaera evergladensis from Group I.1b Enriched from Everglades Soil Reveals Novel Genomic Features of the Ammonia-Oxidizing Archaea.</title>
        <authorList>
            <person name="Zhalnina K.V."/>
            <person name="Dias R."/>
            <person name="Leonard M.T."/>
            <person name="Dorr de Quadros P."/>
            <person name="Camargo F.A."/>
            <person name="Drew J.C."/>
            <person name="Farmerie W.G."/>
            <person name="Daroub S.H."/>
            <person name="Triplett E.W."/>
        </authorList>
    </citation>
    <scope>NUCLEOTIDE SEQUENCE [LARGE SCALE GENOMIC DNA]</scope>
    <source>
        <strain evidence="2 3">SR1</strain>
    </source>
</reference>
<dbReference type="Proteomes" id="UP000028194">
    <property type="component" value="Chromosome"/>
</dbReference>
<proteinExistence type="predicted"/>
<sequence>MKASRVIGAMAVFAIVAAVLFSQNAFALPQPITFQRSIPYTVFNSTSATVYDVTTATKAPFEISTVNTLTYTAGGANNKAILKFQSGKTGSFNALEIVQYEGKAIDINWSDKVTGTTTKIGGIAAADQETFAKELLIENTGSTLKITDITNNKVLISDFVLPSDFSLVAVSAYGETGAVTGGYNTVYLGGMNLSKAASVNTNSMMPLIMAIVMISVVVGVMAKIKNRI</sequence>
<dbReference type="AlphaFoldDB" id="A0A075MRS2"/>
<dbReference type="OrthoDB" id="382705at2157"/>
<organism evidence="2 3">
    <name type="scientific">Candidatus Nitrososphaera evergladensis SR1</name>
    <dbReference type="NCBI Taxonomy" id="1459636"/>
    <lineage>
        <taxon>Archaea</taxon>
        <taxon>Nitrososphaerota</taxon>
        <taxon>Nitrososphaeria</taxon>
        <taxon>Nitrososphaerales</taxon>
        <taxon>Nitrososphaeraceae</taxon>
        <taxon>Nitrososphaera</taxon>
    </lineage>
</organism>
<evidence type="ECO:0000256" key="1">
    <source>
        <dbReference type="SAM" id="Phobius"/>
    </source>
</evidence>
<dbReference type="EMBL" id="CP007174">
    <property type="protein sequence ID" value="AIF83863.1"/>
    <property type="molecule type" value="Genomic_DNA"/>
</dbReference>
<keyword evidence="1" id="KW-1133">Transmembrane helix</keyword>
<name>A0A075MRS2_9ARCH</name>
<protein>
    <submittedName>
        <fullName evidence="2">Uncharacterized protein</fullName>
    </submittedName>
</protein>